<evidence type="ECO:0000313" key="2">
    <source>
        <dbReference type="EMBL" id="GAA4268736.1"/>
    </source>
</evidence>
<feature type="domain" description="Polysaccharide pyruvyl transferase" evidence="1">
    <location>
        <begin position="14"/>
        <end position="271"/>
    </location>
</feature>
<proteinExistence type="predicted"/>
<dbReference type="Pfam" id="PF04230">
    <property type="entry name" value="PS_pyruv_trans"/>
    <property type="match status" value="1"/>
</dbReference>
<gene>
    <name evidence="2" type="ORF">GCM10022257_08370</name>
</gene>
<reference evidence="3" key="1">
    <citation type="journal article" date="2019" name="Int. J. Syst. Evol. Microbiol.">
        <title>The Global Catalogue of Microorganisms (GCM) 10K type strain sequencing project: providing services to taxonomists for standard genome sequencing and annotation.</title>
        <authorList>
            <consortium name="The Broad Institute Genomics Platform"/>
            <consortium name="The Broad Institute Genome Sequencing Center for Infectious Disease"/>
            <person name="Wu L."/>
            <person name="Ma J."/>
        </authorList>
    </citation>
    <scope>NUCLEOTIDE SEQUENCE [LARGE SCALE GENOMIC DNA]</scope>
    <source>
        <strain evidence="3">JCM 17452</strain>
    </source>
</reference>
<protein>
    <recommendedName>
        <fullName evidence="1">Polysaccharide pyruvyl transferase domain-containing protein</fullName>
    </recommendedName>
</protein>
<keyword evidence="3" id="KW-1185">Reference proteome</keyword>
<dbReference type="EMBL" id="BAABAV010000001">
    <property type="protein sequence ID" value="GAA4268736.1"/>
    <property type="molecule type" value="Genomic_DNA"/>
</dbReference>
<comment type="caution">
    <text evidence="2">The sequence shown here is derived from an EMBL/GenBank/DDBJ whole genome shotgun (WGS) entry which is preliminary data.</text>
</comment>
<name>A0ABP8E9F6_9FLAO</name>
<dbReference type="RefSeq" id="WP_139001319.1">
    <property type="nucleotide sequence ID" value="NZ_BAABAV010000001.1"/>
</dbReference>
<evidence type="ECO:0000259" key="1">
    <source>
        <dbReference type="Pfam" id="PF04230"/>
    </source>
</evidence>
<evidence type="ECO:0000313" key="3">
    <source>
        <dbReference type="Proteomes" id="UP001500027"/>
    </source>
</evidence>
<dbReference type="Proteomes" id="UP001500027">
    <property type="component" value="Unassembled WGS sequence"/>
</dbReference>
<organism evidence="2 3">
    <name type="scientific">Hyunsoonleella aestuarii</name>
    <dbReference type="NCBI Taxonomy" id="912802"/>
    <lineage>
        <taxon>Bacteria</taxon>
        <taxon>Pseudomonadati</taxon>
        <taxon>Bacteroidota</taxon>
        <taxon>Flavobacteriia</taxon>
        <taxon>Flavobacteriales</taxon>
        <taxon>Flavobacteriaceae</taxon>
    </lineage>
</organism>
<sequence length="325" mass="37924">MKQIFYFGHCWADNVGNAFIDYGINYSLKEALKEYDVQVNNVSNVQPYNNYKFNQKFPYNLLSGGRKKKEDIFDLRMHTKPDLVVLGGSLFDVFWCKVHDLFLNWLIEKQYPVLVLGGGGGNDYSLEELAFVSAYWKKINFIGYIARDEKAFANFGKYAKIAYSGIDNAFFLNNAFNTVKLDIEPYVINTFDLTYPRVVKDGSKKIIKISHRLLDIDSFRLFLKRRFKAFKTVSTYDYVSDYPDDYLNLYANSYVTHSDRVHACVATLIFGGKTQYYDKSDRSYLFDRVNLSEIRNKPVSLDMDFIEKEKQSQLEAIRKIFNQIC</sequence>
<accession>A0ABP8E9F6</accession>
<dbReference type="InterPro" id="IPR007345">
    <property type="entry name" value="Polysacch_pyruvyl_Trfase"/>
</dbReference>